<proteinExistence type="predicted"/>
<accession>A0A9D9GNN1</accession>
<reference evidence="2" key="1">
    <citation type="submission" date="2020-10" db="EMBL/GenBank/DDBJ databases">
        <authorList>
            <person name="Gilroy R."/>
        </authorList>
    </citation>
    <scope>NUCLEOTIDE SEQUENCE</scope>
    <source>
        <strain evidence="2">17213</strain>
    </source>
</reference>
<evidence type="ECO:0000313" key="3">
    <source>
        <dbReference type="Proteomes" id="UP000823631"/>
    </source>
</evidence>
<dbReference type="Proteomes" id="UP000823631">
    <property type="component" value="Unassembled WGS sequence"/>
</dbReference>
<dbReference type="InterPro" id="IPR018631">
    <property type="entry name" value="AAA-ATPase-like_dom"/>
</dbReference>
<dbReference type="PANTHER" id="PTHR34825">
    <property type="entry name" value="CONSERVED PROTEIN, WITH A WEAK D-GALACTARATE DEHYDRATASE/ALTRONATE HYDROLASE DOMAIN"/>
    <property type="match status" value="1"/>
</dbReference>
<name>A0A9D9GNN1_9GAMM</name>
<organism evidence="2 3">
    <name type="scientific">Candidatus Avisuccinivibrio stercorigallinarum</name>
    <dbReference type="NCBI Taxonomy" id="2840704"/>
    <lineage>
        <taxon>Bacteria</taxon>
        <taxon>Pseudomonadati</taxon>
        <taxon>Pseudomonadota</taxon>
        <taxon>Gammaproteobacteria</taxon>
        <taxon>Aeromonadales</taxon>
        <taxon>Succinivibrionaceae</taxon>
        <taxon>Succinivibrionaceae incertae sedis</taxon>
        <taxon>Candidatus Avisuccinivibrio</taxon>
    </lineage>
</organism>
<dbReference type="PANTHER" id="PTHR34825:SF1">
    <property type="entry name" value="AAA-ATPASE-LIKE DOMAIN-CONTAINING PROTEIN"/>
    <property type="match status" value="1"/>
</dbReference>
<dbReference type="EMBL" id="JADINH010000052">
    <property type="protein sequence ID" value="MBO8415297.1"/>
    <property type="molecule type" value="Genomic_DNA"/>
</dbReference>
<dbReference type="AlphaFoldDB" id="A0A9D9GNN1"/>
<evidence type="ECO:0000313" key="2">
    <source>
        <dbReference type="EMBL" id="MBO8415297.1"/>
    </source>
</evidence>
<dbReference type="Pfam" id="PF09820">
    <property type="entry name" value="AAA-ATPase_like"/>
    <property type="match status" value="1"/>
</dbReference>
<comment type="caution">
    <text evidence="2">The sequence shown here is derived from an EMBL/GenBank/DDBJ whole genome shotgun (WGS) entry which is preliminary data.</text>
</comment>
<reference evidence="2" key="2">
    <citation type="journal article" date="2021" name="PeerJ">
        <title>Extensive microbial diversity within the chicken gut microbiome revealed by metagenomics and culture.</title>
        <authorList>
            <person name="Gilroy R."/>
            <person name="Ravi A."/>
            <person name="Getino M."/>
            <person name="Pursley I."/>
            <person name="Horton D.L."/>
            <person name="Alikhan N.F."/>
            <person name="Baker D."/>
            <person name="Gharbi K."/>
            <person name="Hall N."/>
            <person name="Watson M."/>
            <person name="Adriaenssens E.M."/>
            <person name="Foster-Nyarko E."/>
            <person name="Jarju S."/>
            <person name="Secka A."/>
            <person name="Antonio M."/>
            <person name="Oren A."/>
            <person name="Chaudhuri R.R."/>
            <person name="La Ragione R."/>
            <person name="Hildebrand F."/>
            <person name="Pallen M.J."/>
        </authorList>
    </citation>
    <scope>NUCLEOTIDE SEQUENCE</scope>
    <source>
        <strain evidence="2">17213</strain>
    </source>
</reference>
<feature type="domain" description="AAA-ATPase-like" evidence="1">
    <location>
        <begin position="8"/>
        <end position="199"/>
    </location>
</feature>
<protein>
    <submittedName>
        <fullName evidence="2">AAA family ATPase</fullName>
    </submittedName>
</protein>
<gene>
    <name evidence="2" type="ORF">IAB19_02825</name>
</gene>
<sequence>MSTVKRLPLGLTDFANLIDTNLLYVDKTDLVAEIAKVQGTFFLSRPRSFGKSILVSTFKELFSHGTERFKGLKLEHSGWKDHLYPVVHLDFSMIPDYPADRITFNQAFAAFLRRAFKRAGIKFKENGSWIYDLGSTLDRLPNRSLVLLIDEYDAPLAHTLDQPEEFAARQNLLDAFFAVIKSNNSKFRFAFVTGLASLSNFNFTSFNNVIDLSFDPQFGEVAGITQQELEDNFQDYIENAAAVLNKAKPEIKWDKNAVLRKLKEHYGGYSFDEDAYGQVYNPGSILKFMLMPYMAFKNYWLDGGACTPSLLVKSIKKLKDSGQGLGDLADFLNPGYVRESDTDCLSSLFGNTMDKCDLFALLYQTGSLSIKSANAADGTLMVGIPNSEAERAFCQVIVKELTKGKTPDSSAFI</sequence>
<evidence type="ECO:0000259" key="1">
    <source>
        <dbReference type="Pfam" id="PF09820"/>
    </source>
</evidence>